<comment type="caution">
    <text evidence="1">The sequence shown here is derived from an EMBL/GenBank/DDBJ whole genome shotgun (WGS) entry which is preliminary data.</text>
</comment>
<evidence type="ECO:0008006" key="3">
    <source>
        <dbReference type="Google" id="ProtNLM"/>
    </source>
</evidence>
<dbReference type="AlphaFoldDB" id="A0A4Y9XUB1"/>
<dbReference type="OrthoDB" id="2423954at2759"/>
<dbReference type="Proteomes" id="UP000298327">
    <property type="component" value="Unassembled WGS sequence"/>
</dbReference>
<dbReference type="EMBL" id="SEOQ01001166">
    <property type="protein sequence ID" value="TFY53352.1"/>
    <property type="molecule type" value="Genomic_DNA"/>
</dbReference>
<protein>
    <recommendedName>
        <fullName evidence="3">DUF659 domain-containing protein</fullName>
    </recommendedName>
</protein>
<keyword evidence="2" id="KW-1185">Reference proteome</keyword>
<name>A0A4Y9XUB1_9AGAM</name>
<proteinExistence type="predicted"/>
<organism evidence="1 2">
    <name type="scientific">Dentipellis fragilis</name>
    <dbReference type="NCBI Taxonomy" id="205917"/>
    <lineage>
        <taxon>Eukaryota</taxon>
        <taxon>Fungi</taxon>
        <taxon>Dikarya</taxon>
        <taxon>Basidiomycota</taxon>
        <taxon>Agaricomycotina</taxon>
        <taxon>Agaricomycetes</taxon>
        <taxon>Russulales</taxon>
        <taxon>Hericiaceae</taxon>
        <taxon>Dentipellis</taxon>
    </lineage>
</organism>
<dbReference type="SUPFAM" id="SSF53098">
    <property type="entry name" value="Ribonuclease H-like"/>
    <property type="match status" value="1"/>
</dbReference>
<sequence>MMHRLLSQKRLHITTVPCWAHQVNLVVGDYLKRNVASRTVVNRALEIVKWFNNHSRAIGILKDVQLKSSTTGIPLCLILPVLTRWTSHFLSISHLLELESCFLHAVAEHGAELEKCTGKEKTAVVKAKEIVQIIKDSQFWFALRLIKQDLEPLAIAAQARPISSDDQWDGDGDLSTAEALFDPVAE</sequence>
<dbReference type="STRING" id="205917.A0A4Y9XUB1"/>
<reference evidence="1 2" key="1">
    <citation type="submission" date="2019-02" db="EMBL/GenBank/DDBJ databases">
        <title>Genome sequencing of the rare red list fungi Dentipellis fragilis.</title>
        <authorList>
            <person name="Buettner E."/>
            <person name="Kellner H."/>
        </authorList>
    </citation>
    <scope>NUCLEOTIDE SEQUENCE [LARGE SCALE GENOMIC DNA]</scope>
    <source>
        <strain evidence="1 2">DSM 105465</strain>
    </source>
</reference>
<gene>
    <name evidence="1" type="ORF">EVG20_g10156</name>
</gene>
<dbReference type="InterPro" id="IPR012337">
    <property type="entry name" value="RNaseH-like_sf"/>
</dbReference>
<accession>A0A4Y9XUB1</accession>
<evidence type="ECO:0000313" key="1">
    <source>
        <dbReference type="EMBL" id="TFY53352.1"/>
    </source>
</evidence>
<evidence type="ECO:0000313" key="2">
    <source>
        <dbReference type="Proteomes" id="UP000298327"/>
    </source>
</evidence>